<dbReference type="RefSeq" id="WP_015772688.1">
    <property type="nucleotide sequence ID" value="NC_013174.1"/>
</dbReference>
<dbReference type="InterPro" id="IPR023198">
    <property type="entry name" value="PGP-like_dom2"/>
</dbReference>
<gene>
    <name evidence="1" type="ordered locus">Jden_2445</name>
</gene>
<dbReference type="InterPro" id="IPR041492">
    <property type="entry name" value="HAD_2"/>
</dbReference>
<sequence>MSELHDVVLVDLDGTLTDSAPGIIESITYAYRTLGLPVPGEEALRSFVGPPLHVSAARHGVSEELMPEFLSAYRVAFVDGGMLNNRVYDGIVEVLDRVHRHARVVVATSKPEIFARQIMRHFGLDQYVVAVCGATLDASRSTKADVIAHALDTVRSSPDGLVVGTPIVMVGDRLHDVEGARVHGIATVGVRWGYAVPGELEDAGAAAIAQRPADLPELIRSALSPLPEPALC</sequence>
<dbReference type="Gene3D" id="3.40.50.1000">
    <property type="entry name" value="HAD superfamily/HAD-like"/>
    <property type="match status" value="1"/>
</dbReference>
<dbReference type="OrthoDB" id="9776368at2"/>
<keyword evidence="2" id="KW-1185">Reference proteome</keyword>
<dbReference type="HOGENOM" id="CLU_045011_19_4_11"/>
<dbReference type="InterPro" id="IPR050155">
    <property type="entry name" value="HAD-like_hydrolase_sf"/>
</dbReference>
<name>C7R329_JONDD</name>
<dbReference type="InterPro" id="IPR023214">
    <property type="entry name" value="HAD_sf"/>
</dbReference>
<dbReference type="PANTHER" id="PTHR43434:SF20">
    <property type="entry name" value="5'-NUCLEOTIDASE"/>
    <property type="match status" value="1"/>
</dbReference>
<keyword evidence="1" id="KW-0378">Hydrolase</keyword>
<reference evidence="1 2" key="1">
    <citation type="journal article" date="2009" name="Stand. Genomic Sci.">
        <title>Complete genome sequence of Jonesia denitrificans type strain (Prevot 55134).</title>
        <authorList>
            <person name="Pukall R."/>
            <person name="Gehrich-Schroter G."/>
            <person name="Lapidus A."/>
            <person name="Nolan M."/>
            <person name="Glavina Del Rio T."/>
            <person name="Lucas S."/>
            <person name="Chen F."/>
            <person name="Tice H."/>
            <person name="Pitluck S."/>
            <person name="Cheng J.F."/>
            <person name="Copeland A."/>
            <person name="Saunders E."/>
            <person name="Brettin T."/>
            <person name="Detter J.C."/>
            <person name="Bruce D."/>
            <person name="Goodwin L."/>
            <person name="Pati A."/>
            <person name="Ivanova N."/>
            <person name="Mavromatis K."/>
            <person name="Ovchinnikova G."/>
            <person name="Chen A."/>
            <person name="Palaniappan K."/>
            <person name="Land M."/>
            <person name="Hauser L."/>
            <person name="Chang Y.J."/>
            <person name="Jeffries C.D."/>
            <person name="Chain P."/>
            <person name="Goker M."/>
            <person name="Bristow J."/>
            <person name="Eisen J.A."/>
            <person name="Markowitz V."/>
            <person name="Hugenholtz P."/>
            <person name="Kyrpides N.C."/>
            <person name="Klenk H.P."/>
            <person name="Han C."/>
        </authorList>
    </citation>
    <scope>NUCLEOTIDE SEQUENCE [LARGE SCALE GENOMIC DNA]</scope>
    <source>
        <strain evidence="2">ATCC 14870 / DSM 20603 / BCRC 15368 / CIP 55.134 / JCM 11481 / NBRC 15587 / NCTC 10816 / Prevot 55134</strain>
    </source>
</reference>
<organism evidence="1 2">
    <name type="scientific">Jonesia denitrificans (strain ATCC 14870 / DSM 20603 / BCRC 15368 / CIP 55.134 / JCM 11481 / NBRC 15587 / NCTC 10816 / Prevot 55134)</name>
    <name type="common">Listeria denitrificans</name>
    <dbReference type="NCBI Taxonomy" id="471856"/>
    <lineage>
        <taxon>Bacteria</taxon>
        <taxon>Bacillati</taxon>
        <taxon>Actinomycetota</taxon>
        <taxon>Actinomycetes</taxon>
        <taxon>Micrococcales</taxon>
        <taxon>Jonesiaceae</taxon>
        <taxon>Jonesia</taxon>
    </lineage>
</organism>
<dbReference type="eggNOG" id="COG0546">
    <property type="taxonomic scope" value="Bacteria"/>
</dbReference>
<proteinExistence type="predicted"/>
<dbReference type="AlphaFoldDB" id="C7R329"/>
<dbReference type="Pfam" id="PF13419">
    <property type="entry name" value="HAD_2"/>
    <property type="match status" value="1"/>
</dbReference>
<dbReference type="Proteomes" id="UP000000628">
    <property type="component" value="Chromosome"/>
</dbReference>
<protein>
    <submittedName>
        <fullName evidence="1">Haloacid dehalogenase domain protein hydrolase</fullName>
    </submittedName>
</protein>
<evidence type="ECO:0000313" key="1">
    <source>
        <dbReference type="EMBL" id="ACV10077.1"/>
    </source>
</evidence>
<dbReference type="PANTHER" id="PTHR43434">
    <property type="entry name" value="PHOSPHOGLYCOLATE PHOSPHATASE"/>
    <property type="match status" value="1"/>
</dbReference>
<evidence type="ECO:0000313" key="2">
    <source>
        <dbReference type="Proteomes" id="UP000000628"/>
    </source>
</evidence>
<dbReference type="GO" id="GO:0016787">
    <property type="term" value="F:hydrolase activity"/>
    <property type="evidence" value="ECO:0007669"/>
    <property type="project" value="UniProtKB-KW"/>
</dbReference>
<dbReference type="SUPFAM" id="SSF56784">
    <property type="entry name" value="HAD-like"/>
    <property type="match status" value="1"/>
</dbReference>
<dbReference type="GO" id="GO:0005829">
    <property type="term" value="C:cytosol"/>
    <property type="evidence" value="ECO:0007669"/>
    <property type="project" value="TreeGrafter"/>
</dbReference>
<dbReference type="EMBL" id="CP001706">
    <property type="protein sequence ID" value="ACV10077.1"/>
    <property type="molecule type" value="Genomic_DNA"/>
</dbReference>
<dbReference type="KEGG" id="jde:Jden_2445"/>
<dbReference type="STRING" id="471856.Jden_2445"/>
<dbReference type="GO" id="GO:0004713">
    <property type="term" value="F:protein tyrosine kinase activity"/>
    <property type="evidence" value="ECO:0007669"/>
    <property type="project" value="TreeGrafter"/>
</dbReference>
<dbReference type="Gene3D" id="1.10.150.240">
    <property type="entry name" value="Putative phosphatase, domain 2"/>
    <property type="match status" value="1"/>
</dbReference>
<dbReference type="InterPro" id="IPR036412">
    <property type="entry name" value="HAD-like_sf"/>
</dbReference>
<accession>C7R329</accession>